<sequence length="476" mass="52924">MTTDRPRTPDQLLEGPPVLTTTATATVTVTDPLPGKRRNEPIVFTVPGAYPGDLWAARTSAGELVPCQKLRTQTSEDQTAFVTVLSFEGTVDLELLGAWEGPADGITELNPREEDAFARLDTGYFDLELCTGTAKGTGSSKWGLRHFAAKHEGIDLLPSGNNAIGGFYGPFFTPENGLINPPEHTTVQVEVIEKGPVLHHYRMHGTVPDGLLDELRDKSFTIDWKFTHGTPYFERRYQVDAFQTVVNGRSVTDKITVGDEFEGGQGELVFDRFEAYQGTQFRAGDPYAEELVKMVSETIETSASTTEKFAEFRHHLTAGMESAHWDLYWRLFCAWERVLDEDEIRDRLARVRAASHVRADLPERPWVITDAPVDVSAASDETIFPGAASKTVEFHSRTGRAMVWWTGQPSGAFQIVQRRQSGWVNWGSNGENECPELPVGTPIKTAYGHFVPTWRHVADQLEQPPTVTVTTHPNHA</sequence>
<proteinExistence type="predicted"/>
<dbReference type="EMBL" id="BAABBA010000029">
    <property type="protein sequence ID" value="GAA3510542.1"/>
    <property type="molecule type" value="Genomic_DNA"/>
</dbReference>
<evidence type="ECO:0000313" key="1">
    <source>
        <dbReference type="EMBL" id="GAA3510542.1"/>
    </source>
</evidence>
<accession>A0ABP6ULE1</accession>
<keyword evidence="2" id="KW-1185">Reference proteome</keyword>
<name>A0ABP6ULE1_9MICO</name>
<gene>
    <name evidence="1" type="ORF">GCM10022262_38320</name>
</gene>
<comment type="caution">
    <text evidence="1">The sequence shown here is derived from an EMBL/GenBank/DDBJ whole genome shotgun (WGS) entry which is preliminary data.</text>
</comment>
<reference evidence="2" key="1">
    <citation type="journal article" date="2019" name="Int. J. Syst. Evol. Microbiol.">
        <title>The Global Catalogue of Microorganisms (GCM) 10K type strain sequencing project: providing services to taxonomists for standard genome sequencing and annotation.</title>
        <authorList>
            <consortium name="The Broad Institute Genomics Platform"/>
            <consortium name="The Broad Institute Genome Sequencing Center for Infectious Disease"/>
            <person name="Wu L."/>
            <person name="Ma J."/>
        </authorList>
    </citation>
    <scope>NUCLEOTIDE SEQUENCE [LARGE SCALE GENOMIC DNA]</scope>
    <source>
        <strain evidence="2">JCM 17459</strain>
    </source>
</reference>
<dbReference type="Proteomes" id="UP001499841">
    <property type="component" value="Unassembled WGS sequence"/>
</dbReference>
<evidence type="ECO:0000313" key="2">
    <source>
        <dbReference type="Proteomes" id="UP001499841"/>
    </source>
</evidence>
<organism evidence="1 2">
    <name type="scientific">Georgenia daeguensis</name>
    <dbReference type="NCBI Taxonomy" id="908355"/>
    <lineage>
        <taxon>Bacteria</taxon>
        <taxon>Bacillati</taxon>
        <taxon>Actinomycetota</taxon>
        <taxon>Actinomycetes</taxon>
        <taxon>Micrococcales</taxon>
        <taxon>Bogoriellaceae</taxon>
        <taxon>Georgenia</taxon>
    </lineage>
</organism>
<protein>
    <submittedName>
        <fullName evidence="1">Uncharacterized protein</fullName>
    </submittedName>
</protein>